<proteinExistence type="predicted"/>
<feature type="compositionally biased region" description="Low complexity" evidence="1">
    <location>
        <begin position="127"/>
        <end position="138"/>
    </location>
</feature>
<reference evidence="2" key="1">
    <citation type="journal article" date="2020" name="Stud. Mycol.">
        <title>101 Dothideomycetes genomes: a test case for predicting lifestyles and emergence of pathogens.</title>
        <authorList>
            <person name="Haridas S."/>
            <person name="Albert R."/>
            <person name="Binder M."/>
            <person name="Bloem J."/>
            <person name="Labutti K."/>
            <person name="Salamov A."/>
            <person name="Andreopoulos B."/>
            <person name="Baker S."/>
            <person name="Barry K."/>
            <person name="Bills G."/>
            <person name="Bluhm B."/>
            <person name="Cannon C."/>
            <person name="Castanera R."/>
            <person name="Culley D."/>
            <person name="Daum C."/>
            <person name="Ezra D."/>
            <person name="Gonzalez J."/>
            <person name="Henrissat B."/>
            <person name="Kuo A."/>
            <person name="Liang C."/>
            <person name="Lipzen A."/>
            <person name="Lutzoni F."/>
            <person name="Magnuson J."/>
            <person name="Mondo S."/>
            <person name="Nolan M."/>
            <person name="Ohm R."/>
            <person name="Pangilinan J."/>
            <person name="Park H.-J."/>
            <person name="Ramirez L."/>
            <person name="Alfaro M."/>
            <person name="Sun H."/>
            <person name="Tritt A."/>
            <person name="Yoshinaga Y."/>
            <person name="Zwiers L.-H."/>
            <person name="Turgeon B."/>
            <person name="Goodwin S."/>
            <person name="Spatafora J."/>
            <person name="Crous P."/>
            <person name="Grigoriev I."/>
        </authorList>
    </citation>
    <scope>NUCLEOTIDE SEQUENCE</scope>
    <source>
        <strain evidence="2">CBS 379.55</strain>
    </source>
</reference>
<name>A0A6A6J5C3_WESOR</name>
<dbReference type="AlphaFoldDB" id="A0A6A6J5C3"/>
<organism evidence="2 3">
    <name type="scientific">Westerdykella ornata</name>
    <dbReference type="NCBI Taxonomy" id="318751"/>
    <lineage>
        <taxon>Eukaryota</taxon>
        <taxon>Fungi</taxon>
        <taxon>Dikarya</taxon>
        <taxon>Ascomycota</taxon>
        <taxon>Pezizomycotina</taxon>
        <taxon>Dothideomycetes</taxon>
        <taxon>Pleosporomycetidae</taxon>
        <taxon>Pleosporales</taxon>
        <taxon>Sporormiaceae</taxon>
        <taxon>Westerdykella</taxon>
    </lineage>
</organism>
<feature type="region of interest" description="Disordered" evidence="1">
    <location>
        <begin position="1"/>
        <end position="24"/>
    </location>
</feature>
<feature type="region of interest" description="Disordered" evidence="1">
    <location>
        <begin position="243"/>
        <end position="267"/>
    </location>
</feature>
<evidence type="ECO:0000313" key="2">
    <source>
        <dbReference type="EMBL" id="KAF2271592.1"/>
    </source>
</evidence>
<dbReference type="EMBL" id="ML986537">
    <property type="protein sequence ID" value="KAF2271592.1"/>
    <property type="molecule type" value="Genomic_DNA"/>
</dbReference>
<sequence length="267" mass="28279">MQPDPNPYLGMMPLPHKRRRSSETGHNAAYVETLGLAGTPIPGGYSASQYALYQPSTSNAFASPGQYSSYRQANADPAQVYQPRFGSGQIRNDFGPALDTASSPTSSAMPGFRYTHTPLQSGSRAYTSFPPFSDSTPPQGGATAPSPYRARPNVSLDQATLSAGPSSASEPRSMAHHILERHVQPLGTSQQPHASILGATAELSYPSSIPRTDTLADPLGLSLHQLPEQNALPAQYQSQARMASESAVYSGSMETGPSSAWALQNQG</sequence>
<dbReference type="GeneID" id="54547413"/>
<feature type="compositionally biased region" description="Polar residues" evidence="1">
    <location>
        <begin position="117"/>
        <end position="126"/>
    </location>
</feature>
<dbReference type="Proteomes" id="UP000800097">
    <property type="component" value="Unassembled WGS sequence"/>
</dbReference>
<feature type="region of interest" description="Disordered" evidence="1">
    <location>
        <begin position="116"/>
        <end position="151"/>
    </location>
</feature>
<evidence type="ECO:0000256" key="1">
    <source>
        <dbReference type="SAM" id="MobiDB-lite"/>
    </source>
</evidence>
<keyword evidence="3" id="KW-1185">Reference proteome</keyword>
<dbReference type="RefSeq" id="XP_033649131.1">
    <property type="nucleotide sequence ID" value="XM_033794238.1"/>
</dbReference>
<accession>A0A6A6J5C3</accession>
<evidence type="ECO:0000313" key="3">
    <source>
        <dbReference type="Proteomes" id="UP000800097"/>
    </source>
</evidence>
<protein>
    <submittedName>
        <fullName evidence="2">Uncharacterized protein</fullName>
    </submittedName>
</protein>
<gene>
    <name evidence="2" type="ORF">EI97DRAFT_263824</name>
</gene>